<dbReference type="EMBL" id="LDOT01000012">
    <property type="protein sequence ID" value="KLV06015.1"/>
    <property type="molecule type" value="Genomic_DNA"/>
</dbReference>
<dbReference type="Proteomes" id="UP000036097">
    <property type="component" value="Unassembled WGS sequence"/>
</dbReference>
<dbReference type="RefSeq" id="WP_047878877.1">
    <property type="nucleotide sequence ID" value="NZ_LDOT01000012.1"/>
</dbReference>
<feature type="chain" id="PRO_5005252310" description="Outer membrane protein beta-barrel domain-containing protein" evidence="2">
    <location>
        <begin position="17"/>
        <end position="183"/>
    </location>
</feature>
<organism evidence="4 5">
    <name type="scientific">Photobacterium aquae</name>
    <dbReference type="NCBI Taxonomy" id="1195763"/>
    <lineage>
        <taxon>Bacteria</taxon>
        <taxon>Pseudomonadati</taxon>
        <taxon>Pseudomonadota</taxon>
        <taxon>Gammaproteobacteria</taxon>
        <taxon>Vibrionales</taxon>
        <taxon>Vibrionaceae</taxon>
        <taxon>Photobacterium</taxon>
    </lineage>
</organism>
<dbReference type="InterPro" id="IPR011250">
    <property type="entry name" value="OMP/PagP_B-barrel"/>
</dbReference>
<dbReference type="Gene3D" id="2.40.160.20">
    <property type="match status" value="1"/>
</dbReference>
<reference evidence="4 5" key="1">
    <citation type="submission" date="2015-05" db="EMBL/GenBank/DDBJ databases">
        <title>Photobacterium galathea sp. nov.</title>
        <authorList>
            <person name="Machado H."/>
            <person name="Gram L."/>
        </authorList>
    </citation>
    <scope>NUCLEOTIDE SEQUENCE [LARGE SCALE GENOMIC DNA]</scope>
    <source>
        <strain evidence="4 5">CGMCC 1.12159</strain>
    </source>
</reference>
<evidence type="ECO:0000256" key="1">
    <source>
        <dbReference type="ARBA" id="ARBA00022729"/>
    </source>
</evidence>
<evidence type="ECO:0000256" key="2">
    <source>
        <dbReference type="SAM" id="SignalP"/>
    </source>
</evidence>
<evidence type="ECO:0000313" key="5">
    <source>
        <dbReference type="Proteomes" id="UP000036097"/>
    </source>
</evidence>
<comment type="caution">
    <text evidence="4">The sequence shown here is derived from an EMBL/GenBank/DDBJ whole genome shotgun (WGS) entry which is preliminary data.</text>
</comment>
<feature type="domain" description="Outer membrane protein beta-barrel" evidence="3">
    <location>
        <begin position="4"/>
        <end position="183"/>
    </location>
</feature>
<dbReference type="AlphaFoldDB" id="A0A0J1H2J1"/>
<feature type="signal peptide" evidence="2">
    <location>
        <begin position="1"/>
        <end position="16"/>
    </location>
</feature>
<evidence type="ECO:0000313" key="4">
    <source>
        <dbReference type="EMBL" id="KLV06015.1"/>
    </source>
</evidence>
<gene>
    <name evidence="4" type="ORF">ABT56_10875</name>
</gene>
<dbReference type="InterPro" id="IPR027385">
    <property type="entry name" value="Beta-barrel_OMP"/>
</dbReference>
<name>A0A0J1H2J1_9GAMM</name>
<keyword evidence="5" id="KW-1185">Reference proteome</keyword>
<dbReference type="SUPFAM" id="SSF56925">
    <property type="entry name" value="OMPA-like"/>
    <property type="match status" value="1"/>
</dbReference>
<proteinExistence type="predicted"/>
<protein>
    <recommendedName>
        <fullName evidence="3">Outer membrane protein beta-barrel domain-containing protein</fullName>
    </recommendedName>
</protein>
<accession>A0A0J1H2J1</accession>
<evidence type="ECO:0000259" key="3">
    <source>
        <dbReference type="Pfam" id="PF13505"/>
    </source>
</evidence>
<dbReference type="PATRIC" id="fig|1195763.3.peg.2281"/>
<dbReference type="Pfam" id="PF13505">
    <property type="entry name" value="OMP_b-brl"/>
    <property type="match status" value="1"/>
</dbReference>
<keyword evidence="1 2" id="KW-0732">Signal</keyword>
<sequence>MKRLLLLACFSPALFASPSADNLYIGAVTGFSYYEHFTFPLTFGLTVGYQHPLTPNYSLAIEVEGTEVGNGGYFKNWKYIDYQTYSWGLNVKPKYHFHIGHKPSYVAGIAGIHKMKETRSMRGDSGEYQKFKDYSMAGLAGFEIGSRMTDKLDLIASIKYRRTTLFDENNNYLSYNFGIQYNF</sequence>
<dbReference type="OrthoDB" id="5878238at2"/>